<dbReference type="Gene3D" id="3.10.450.530">
    <property type="entry name" value="Ribonuclease toxin, BrnT, of type II toxin-antitoxin system"/>
    <property type="match status" value="1"/>
</dbReference>
<sequence length="99" mass="11658">MELPDLSQLTGFDWDLGNIEKNWKKHKVRPGEIEEIFFNDPLLVVPDDYHSGKEDRYIVLGITNTGRKLFAVITIRKDKIRPISVREMTPRERKIYETS</sequence>
<dbReference type="Proteomes" id="UP000232149">
    <property type="component" value="Unassembled WGS sequence"/>
</dbReference>
<dbReference type="EMBL" id="NPDV01000035">
    <property type="protein sequence ID" value="PJZ51224.1"/>
    <property type="molecule type" value="Genomic_DNA"/>
</dbReference>
<evidence type="ECO:0000313" key="3">
    <source>
        <dbReference type="Proteomes" id="UP000232149"/>
    </source>
</evidence>
<dbReference type="InterPro" id="IPR038573">
    <property type="entry name" value="BrnT_sf"/>
</dbReference>
<proteinExistence type="predicted"/>
<evidence type="ECO:0000313" key="2">
    <source>
        <dbReference type="EMBL" id="PJZ59649.1"/>
    </source>
</evidence>
<protein>
    <recommendedName>
        <fullName evidence="5">BrnT family toxin</fullName>
    </recommendedName>
</protein>
<evidence type="ECO:0000313" key="1">
    <source>
        <dbReference type="EMBL" id="PJZ51224.1"/>
    </source>
</evidence>
<gene>
    <name evidence="2" type="ORF">CH376_22555</name>
    <name evidence="1" type="ORF">CH380_21255</name>
</gene>
<dbReference type="AlphaFoldDB" id="A0A2M9YI83"/>
<reference evidence="3 4" key="1">
    <citation type="submission" date="2017-07" db="EMBL/GenBank/DDBJ databases">
        <title>Leptospira spp. isolated from tropical soils.</title>
        <authorList>
            <person name="Thibeaux R."/>
            <person name="Iraola G."/>
            <person name="Ferres I."/>
            <person name="Bierque E."/>
            <person name="Girault D."/>
            <person name="Soupe-Gilbert M.-E."/>
            <person name="Picardeau M."/>
            <person name="Goarant C."/>
        </authorList>
    </citation>
    <scope>NUCLEOTIDE SEQUENCE [LARGE SCALE GENOMIC DNA]</scope>
    <source>
        <strain evidence="1 4">FH2-B-C1</strain>
        <strain evidence="2 3">FH2-B-D1</strain>
    </source>
</reference>
<dbReference type="EMBL" id="NPDU01000107">
    <property type="protein sequence ID" value="PJZ59649.1"/>
    <property type="molecule type" value="Genomic_DNA"/>
</dbReference>
<organism evidence="1 4">
    <name type="scientific">Leptospira adleri</name>
    <dbReference type="NCBI Taxonomy" id="2023186"/>
    <lineage>
        <taxon>Bacteria</taxon>
        <taxon>Pseudomonadati</taxon>
        <taxon>Spirochaetota</taxon>
        <taxon>Spirochaetia</taxon>
        <taxon>Leptospirales</taxon>
        <taxon>Leptospiraceae</taxon>
        <taxon>Leptospira</taxon>
    </lineage>
</organism>
<dbReference type="InterPro" id="IPR007460">
    <property type="entry name" value="BrnT_toxin"/>
</dbReference>
<name>A0A2M9YI83_9LEPT</name>
<evidence type="ECO:0000313" key="4">
    <source>
        <dbReference type="Proteomes" id="UP000232188"/>
    </source>
</evidence>
<evidence type="ECO:0008006" key="5">
    <source>
        <dbReference type="Google" id="ProtNLM"/>
    </source>
</evidence>
<dbReference type="RefSeq" id="WP_100787775.1">
    <property type="nucleotide sequence ID" value="NZ_NPDU01000107.1"/>
</dbReference>
<comment type="caution">
    <text evidence="1">The sequence shown here is derived from an EMBL/GenBank/DDBJ whole genome shotgun (WGS) entry which is preliminary data.</text>
</comment>
<dbReference type="Pfam" id="PF04365">
    <property type="entry name" value="BrnT_toxin"/>
    <property type="match status" value="1"/>
</dbReference>
<dbReference type="Proteomes" id="UP000232188">
    <property type="component" value="Unassembled WGS sequence"/>
</dbReference>
<accession>A0A2M9YI83</accession>
<keyword evidence="3" id="KW-1185">Reference proteome</keyword>